<accession>X1PU39</accession>
<dbReference type="EMBL" id="BARW01004073">
    <property type="protein sequence ID" value="GAI59742.1"/>
    <property type="molecule type" value="Genomic_DNA"/>
</dbReference>
<proteinExistence type="predicted"/>
<feature type="region of interest" description="Disordered" evidence="1">
    <location>
        <begin position="160"/>
        <end position="195"/>
    </location>
</feature>
<gene>
    <name evidence="2" type="ORF">S12H4_09837</name>
</gene>
<feature type="compositionally biased region" description="Basic and acidic residues" evidence="1">
    <location>
        <begin position="186"/>
        <end position="195"/>
    </location>
</feature>
<organism evidence="2">
    <name type="scientific">marine sediment metagenome</name>
    <dbReference type="NCBI Taxonomy" id="412755"/>
    <lineage>
        <taxon>unclassified sequences</taxon>
        <taxon>metagenomes</taxon>
        <taxon>ecological metagenomes</taxon>
    </lineage>
</organism>
<comment type="caution">
    <text evidence="2">The sequence shown here is derived from an EMBL/GenBank/DDBJ whole genome shotgun (WGS) entry which is preliminary data.</text>
</comment>
<dbReference type="AlphaFoldDB" id="X1PU39"/>
<sequence>MLILPKRFEDVNRIINYHDPRSGRHATCLNIFDNYITPVIFYGRTSFEKVYWTSAEVYNPDSPPHKAGFVWTRDEHGSVQVPHKDLSDFPLKYSVPAPWDSFYVDLPEGVIADILPGAETLIISARIRQPAETDRILHWFKKNNYSPDCLPKPLKKTGVSIRAKTTRRKSHPVSEKITRKPRKPKPTAEAKVEPARRSVGREIRLAWIPPRIYERMVADGLRMNEIEVFRILYTFSKPPETGHRRSTGKGSLGSYYYTETYQAQIVQMLKK</sequence>
<name>X1PU39_9ZZZZ</name>
<protein>
    <submittedName>
        <fullName evidence="2">Uncharacterized protein</fullName>
    </submittedName>
</protein>
<reference evidence="2" key="1">
    <citation type="journal article" date="2014" name="Front. Microbiol.">
        <title>High frequency of phylogenetically diverse reductive dehalogenase-homologous genes in deep subseafloor sedimentary metagenomes.</title>
        <authorList>
            <person name="Kawai M."/>
            <person name="Futagami T."/>
            <person name="Toyoda A."/>
            <person name="Takaki Y."/>
            <person name="Nishi S."/>
            <person name="Hori S."/>
            <person name="Arai W."/>
            <person name="Tsubouchi T."/>
            <person name="Morono Y."/>
            <person name="Uchiyama I."/>
            <person name="Ito T."/>
            <person name="Fujiyama A."/>
            <person name="Inagaki F."/>
            <person name="Takami H."/>
        </authorList>
    </citation>
    <scope>NUCLEOTIDE SEQUENCE</scope>
    <source>
        <strain evidence="2">Expedition CK06-06</strain>
    </source>
</reference>
<evidence type="ECO:0000256" key="1">
    <source>
        <dbReference type="SAM" id="MobiDB-lite"/>
    </source>
</evidence>
<feature type="non-terminal residue" evidence="2">
    <location>
        <position position="271"/>
    </location>
</feature>
<evidence type="ECO:0000313" key="2">
    <source>
        <dbReference type="EMBL" id="GAI59742.1"/>
    </source>
</evidence>